<reference evidence="4" key="2">
    <citation type="submission" date="2018-04" db="EMBL/GenBank/DDBJ databases">
        <title>Draft genome sequence of Mycobacterium montefiorense isolated from Japanese black salamander.</title>
        <authorList>
            <person name="Fukano H."/>
            <person name="Yoshida M."/>
            <person name="Shimizu A."/>
            <person name="Iwao H."/>
            <person name="Kurata O."/>
            <person name="Katayama Y."/>
            <person name="Omatsu T."/>
            <person name="Mizutani T."/>
            <person name="Wada S."/>
            <person name="Hoshino Y."/>
        </authorList>
    </citation>
    <scope>NUCLEOTIDE SEQUENCE [LARGE SCALE GENOMIC DNA]</scope>
    <source>
        <strain evidence="4">BS</strain>
    </source>
</reference>
<sequence length="191" mass="20405">MAVADDSFPADTSASLVLAFVNTHDHQGRFPDRLSGVPGLEGWLSSLVPPVVDDTVGSVDAVEARDIRDALITVLLWHGDADNITDDEIAGARRALNRAALRYPLRARFTDNGVALVSDQPALAGVLGSVLAEVAALSQSGSWAKVKACRNCHHGFVDSSRNLSATFCSNQCKSQAGMRAYRSRQRDAVDD</sequence>
<reference evidence="3" key="4">
    <citation type="submission" date="2022-04" db="EMBL/GenBank/DDBJ databases">
        <authorList>
            <person name="Komine T."/>
            <person name="Fukano H."/>
            <person name="Wada S."/>
        </authorList>
    </citation>
    <scope>NUCLEOTIDE SEQUENCE</scope>
    <source>
        <strain evidence="3">NJB18185</strain>
    </source>
</reference>
<dbReference type="InterPro" id="IPR021005">
    <property type="entry name" value="Znf_CGNR"/>
</dbReference>
<dbReference type="EMBL" id="BQYH01000027">
    <property type="protein sequence ID" value="GKU73918.1"/>
    <property type="molecule type" value="Genomic_DNA"/>
</dbReference>
<dbReference type="SUPFAM" id="SSF160904">
    <property type="entry name" value="Jann2411-like"/>
    <property type="match status" value="1"/>
</dbReference>
<dbReference type="PANTHER" id="PTHR35525:SF3">
    <property type="entry name" value="BLL6575 PROTEIN"/>
    <property type="match status" value="1"/>
</dbReference>
<dbReference type="Gene3D" id="1.10.3300.10">
    <property type="entry name" value="Jann2411-like domain"/>
    <property type="match status" value="1"/>
</dbReference>
<name>A0AA37PRB5_9MYCO</name>
<feature type="domain" description="Zinc finger CGNR" evidence="1">
    <location>
        <begin position="146"/>
        <end position="185"/>
    </location>
</feature>
<organism evidence="3 5">
    <name type="scientific">Mycobacterium montefiorense</name>
    <dbReference type="NCBI Taxonomy" id="154654"/>
    <lineage>
        <taxon>Bacteria</taxon>
        <taxon>Bacillati</taxon>
        <taxon>Actinomycetota</taxon>
        <taxon>Actinomycetes</taxon>
        <taxon>Mycobacteriales</taxon>
        <taxon>Mycobacteriaceae</taxon>
        <taxon>Mycobacterium</taxon>
        <taxon>Mycobacterium simiae complex</taxon>
    </lineage>
</organism>
<keyword evidence="4" id="KW-1185">Reference proteome</keyword>
<comment type="caution">
    <text evidence="3">The sequence shown here is derived from an EMBL/GenBank/DDBJ whole genome shotgun (WGS) entry which is preliminary data.</text>
</comment>
<evidence type="ECO:0000259" key="1">
    <source>
        <dbReference type="Pfam" id="PF11706"/>
    </source>
</evidence>
<dbReference type="Pfam" id="PF07336">
    <property type="entry name" value="ABATE"/>
    <property type="match status" value="1"/>
</dbReference>
<proteinExistence type="predicted"/>
<dbReference type="Pfam" id="PF11706">
    <property type="entry name" value="zf-CGNR"/>
    <property type="match status" value="1"/>
</dbReference>
<dbReference type="PANTHER" id="PTHR35525">
    <property type="entry name" value="BLL6575 PROTEIN"/>
    <property type="match status" value="1"/>
</dbReference>
<dbReference type="Proteomes" id="UP000245060">
    <property type="component" value="Unassembled WGS sequence"/>
</dbReference>
<evidence type="ECO:0000313" key="3">
    <source>
        <dbReference type="EMBL" id="GKU73918.1"/>
    </source>
</evidence>
<gene>
    <name evidence="2" type="ORF">MmonteBS_50370</name>
    <name evidence="3" type="ORF">NJB18185_36890</name>
</gene>
<protein>
    <recommendedName>
        <fullName evidence="1">Zinc finger CGNR domain-containing protein</fullName>
    </recommendedName>
</protein>
<dbReference type="InterPro" id="IPR023286">
    <property type="entry name" value="ABATE_dom_sf"/>
</dbReference>
<reference evidence="2" key="1">
    <citation type="journal article" date="2018" name="Genome Announc.">
        <title>Draft Genome Sequence of Mycobacterium montefiorense Isolated from Japanese Black Salamander (Hynobius nigrescens).</title>
        <authorList>
            <person name="Fukano H."/>
            <person name="Yoshida M."/>
            <person name="Shimizu A."/>
            <person name="Iwao H."/>
            <person name="Katayama Y."/>
            <person name="Omatsu T."/>
            <person name="Mizutani T."/>
            <person name="Kurata O."/>
            <person name="Wada S."/>
            <person name="Hoshino Y."/>
        </authorList>
    </citation>
    <scope>NUCLEOTIDE SEQUENCE</scope>
    <source>
        <strain evidence="2">BS</strain>
    </source>
</reference>
<dbReference type="AlphaFoldDB" id="A0AA37PRB5"/>
<dbReference type="EMBL" id="BFCH01000036">
    <property type="protein sequence ID" value="GBG40665.1"/>
    <property type="molecule type" value="Genomic_DNA"/>
</dbReference>
<dbReference type="InterPro" id="IPR010852">
    <property type="entry name" value="ABATE"/>
</dbReference>
<dbReference type="Proteomes" id="UP001139505">
    <property type="component" value="Unassembled WGS sequence"/>
</dbReference>
<dbReference type="RefSeq" id="WP_108926171.1">
    <property type="nucleotide sequence ID" value="NZ_BFCH01000036.1"/>
</dbReference>
<evidence type="ECO:0000313" key="2">
    <source>
        <dbReference type="EMBL" id="GBG40665.1"/>
    </source>
</evidence>
<reference evidence="3" key="3">
    <citation type="journal article" date="2022" name="Microbiol. Resour. Announc.">
        <title>Draft Genome Sequences of Eight Mycobacterium montefiorense Strains Isolated from Salamanders in Captivity.</title>
        <authorList>
            <person name="Komine T."/>
            <person name="Ihara H."/>
            <person name="Fukano H."/>
            <person name="Hoshino Y."/>
            <person name="Kurata O."/>
            <person name="Wada S."/>
        </authorList>
    </citation>
    <scope>NUCLEOTIDE SEQUENCE</scope>
    <source>
        <strain evidence="3">NJB18185</strain>
    </source>
</reference>
<accession>A0AA37PRB5</accession>
<evidence type="ECO:0000313" key="4">
    <source>
        <dbReference type="Proteomes" id="UP000245060"/>
    </source>
</evidence>
<evidence type="ECO:0000313" key="5">
    <source>
        <dbReference type="Proteomes" id="UP001139505"/>
    </source>
</evidence>